<accession>A0ACB9Z7S1</accession>
<organism evidence="1 2">
    <name type="scientific">Hypoxylon rubiginosum</name>
    <dbReference type="NCBI Taxonomy" id="110542"/>
    <lineage>
        <taxon>Eukaryota</taxon>
        <taxon>Fungi</taxon>
        <taxon>Dikarya</taxon>
        <taxon>Ascomycota</taxon>
        <taxon>Pezizomycotina</taxon>
        <taxon>Sordariomycetes</taxon>
        <taxon>Xylariomycetidae</taxon>
        <taxon>Xylariales</taxon>
        <taxon>Hypoxylaceae</taxon>
        <taxon>Hypoxylon</taxon>
    </lineage>
</organism>
<keyword evidence="2" id="KW-1185">Reference proteome</keyword>
<sequence length="79" mass="9234">MLRYVLWWIFAPLLATWRGAVEEVWRSIVTNGERWSGVTRNPRRPRPEKPGSPGQGTGENPLANRARPERCFRLRVDVY</sequence>
<reference evidence="1 2" key="1">
    <citation type="journal article" date="2022" name="New Phytol.">
        <title>Ecological generalism drives hyperdiversity of secondary metabolite gene clusters in xylarialean endophytes.</title>
        <authorList>
            <person name="Franco M.E.E."/>
            <person name="Wisecaver J.H."/>
            <person name="Arnold A.E."/>
            <person name="Ju Y.M."/>
            <person name="Slot J.C."/>
            <person name="Ahrendt S."/>
            <person name="Moore L.P."/>
            <person name="Eastman K.E."/>
            <person name="Scott K."/>
            <person name="Konkel Z."/>
            <person name="Mondo S.J."/>
            <person name="Kuo A."/>
            <person name="Hayes R.D."/>
            <person name="Haridas S."/>
            <person name="Andreopoulos B."/>
            <person name="Riley R."/>
            <person name="LaButti K."/>
            <person name="Pangilinan J."/>
            <person name="Lipzen A."/>
            <person name="Amirebrahimi M."/>
            <person name="Yan J."/>
            <person name="Adam C."/>
            <person name="Keymanesh K."/>
            <person name="Ng V."/>
            <person name="Louie K."/>
            <person name="Northen T."/>
            <person name="Drula E."/>
            <person name="Henrissat B."/>
            <person name="Hsieh H.M."/>
            <person name="Youens-Clark K."/>
            <person name="Lutzoni F."/>
            <person name="Miadlikowska J."/>
            <person name="Eastwood D.C."/>
            <person name="Hamelin R.C."/>
            <person name="Grigoriev I.V."/>
            <person name="U'Ren J.M."/>
        </authorList>
    </citation>
    <scope>NUCLEOTIDE SEQUENCE [LARGE SCALE GENOMIC DNA]</scope>
    <source>
        <strain evidence="1 2">CBS 119005</strain>
    </source>
</reference>
<dbReference type="EMBL" id="MU393448">
    <property type="protein sequence ID" value="KAI4867386.1"/>
    <property type="molecule type" value="Genomic_DNA"/>
</dbReference>
<proteinExistence type="predicted"/>
<dbReference type="Proteomes" id="UP001497700">
    <property type="component" value="Unassembled WGS sequence"/>
</dbReference>
<name>A0ACB9Z7S1_9PEZI</name>
<evidence type="ECO:0000313" key="2">
    <source>
        <dbReference type="Proteomes" id="UP001497700"/>
    </source>
</evidence>
<protein>
    <submittedName>
        <fullName evidence="1">Uncharacterized protein</fullName>
    </submittedName>
</protein>
<comment type="caution">
    <text evidence="1">The sequence shown here is derived from an EMBL/GenBank/DDBJ whole genome shotgun (WGS) entry which is preliminary data.</text>
</comment>
<evidence type="ECO:0000313" key="1">
    <source>
        <dbReference type="EMBL" id="KAI4867386.1"/>
    </source>
</evidence>
<gene>
    <name evidence="1" type="ORF">F4820DRAFT_414137</name>
</gene>